<organism evidence="1 2">
    <name type="scientific">Collibacillus ludicampi</name>
    <dbReference type="NCBI Taxonomy" id="2771369"/>
    <lineage>
        <taxon>Bacteria</taxon>
        <taxon>Bacillati</taxon>
        <taxon>Bacillota</taxon>
        <taxon>Bacilli</taxon>
        <taxon>Bacillales</taxon>
        <taxon>Alicyclobacillaceae</taxon>
        <taxon>Collibacillus</taxon>
    </lineage>
</organism>
<dbReference type="SUPFAM" id="SSF53448">
    <property type="entry name" value="Nucleotide-diphospho-sugar transferases"/>
    <property type="match status" value="1"/>
</dbReference>
<protein>
    <submittedName>
        <fullName evidence="1">3-deoxy-manno-octulosonate cytidylyltransferase</fullName>
    </submittedName>
</protein>
<dbReference type="Pfam" id="PF02348">
    <property type="entry name" value="CTP_transf_3"/>
    <property type="match status" value="1"/>
</dbReference>
<reference evidence="1" key="1">
    <citation type="journal article" date="2023" name="Int. J. Syst. Evol. Microbiol.">
        <title>Collibacillus ludicampi gen. nov., sp. nov., a new soil bacterium of the family Alicyclobacillaceae.</title>
        <authorList>
            <person name="Jojima T."/>
            <person name="Ioku Y."/>
            <person name="Fukuta Y."/>
            <person name="Shirasaka N."/>
            <person name="Matsumura Y."/>
            <person name="Mori M."/>
        </authorList>
    </citation>
    <scope>NUCLEOTIDE SEQUENCE</scope>
    <source>
        <strain evidence="1">TP075</strain>
    </source>
</reference>
<proteinExistence type="predicted"/>
<dbReference type="InterPro" id="IPR029044">
    <property type="entry name" value="Nucleotide-diphossugar_trans"/>
</dbReference>
<dbReference type="PANTHER" id="PTHR42866">
    <property type="entry name" value="3-DEOXY-MANNO-OCTULOSONATE CYTIDYLYLTRANSFERASE"/>
    <property type="match status" value="1"/>
</dbReference>
<evidence type="ECO:0000313" key="2">
    <source>
        <dbReference type="Proteomes" id="UP001057291"/>
    </source>
</evidence>
<dbReference type="GO" id="GO:0016779">
    <property type="term" value="F:nucleotidyltransferase activity"/>
    <property type="evidence" value="ECO:0007669"/>
    <property type="project" value="UniProtKB-KW"/>
</dbReference>
<accession>A0AAV4LF86</accession>
<dbReference type="Gene3D" id="3.90.550.10">
    <property type="entry name" value="Spore Coat Polysaccharide Biosynthesis Protein SpsA, Chain A"/>
    <property type="match status" value="1"/>
</dbReference>
<dbReference type="GO" id="GO:0005829">
    <property type="term" value="C:cytosol"/>
    <property type="evidence" value="ECO:0007669"/>
    <property type="project" value="TreeGrafter"/>
</dbReference>
<dbReference type="AlphaFoldDB" id="A0AAV4LF86"/>
<keyword evidence="1" id="KW-0548">Nucleotidyltransferase</keyword>
<comment type="caution">
    <text evidence="1">The sequence shown here is derived from an EMBL/GenBank/DDBJ whole genome shotgun (WGS) entry which is preliminary data.</text>
</comment>
<gene>
    <name evidence="1" type="primary">spsF</name>
    <name evidence="1" type="ORF">DNHGIG_20260</name>
</gene>
<dbReference type="PANTHER" id="PTHR42866:SF1">
    <property type="entry name" value="SPORE COAT POLYSACCHARIDE BIOSYNTHESIS PROTEIN SPSF"/>
    <property type="match status" value="1"/>
</dbReference>
<keyword evidence="2" id="KW-1185">Reference proteome</keyword>
<name>A0AAV4LF86_9BACL</name>
<dbReference type="RefSeq" id="WP_282199576.1">
    <property type="nucleotide sequence ID" value="NZ_BOQE01000001.1"/>
</dbReference>
<evidence type="ECO:0000313" key="1">
    <source>
        <dbReference type="EMBL" id="GIM46477.1"/>
    </source>
</evidence>
<sequence length="245" mass="28627">MKVTAIVQAHMGSRRLPGKVMLKLENQTVLAHVIARLKWSRKLDEIVVATSTLAQDQCIAEEAVRNQVHAFRGSEEHVLERFYQAACNYQSDVIVRITADCPFIDPGMIDRMLEVFLSEGSTSDYMSNTLERTFPRGLDVEIFTMHALDKAYRQAERDDEKEHVTLYLYRHPEQFRLCSFTNPIDYSKYRWTLDTREDWLFVQEVYRRIYINNPLFTWTDIIQLLEREPSLSKINEGVQQKGVGT</sequence>
<keyword evidence="1" id="KW-0808">Transferase</keyword>
<dbReference type="EMBL" id="BOQE01000001">
    <property type="protein sequence ID" value="GIM46477.1"/>
    <property type="molecule type" value="Genomic_DNA"/>
</dbReference>
<dbReference type="Proteomes" id="UP001057291">
    <property type="component" value="Unassembled WGS sequence"/>
</dbReference>
<dbReference type="InterPro" id="IPR003329">
    <property type="entry name" value="Cytidylyl_trans"/>
</dbReference>
<dbReference type="CDD" id="cd02518">
    <property type="entry name" value="GT2_SpsF"/>
    <property type="match status" value="1"/>
</dbReference>